<dbReference type="Pfam" id="PF21349">
    <property type="entry name" value="RUBY_RBDX"/>
    <property type="match status" value="1"/>
</dbReference>
<dbReference type="Gene3D" id="2.20.28.10">
    <property type="match status" value="1"/>
</dbReference>
<dbReference type="PROSITE" id="PS50905">
    <property type="entry name" value="FERRITIN_LIKE"/>
    <property type="match status" value="1"/>
</dbReference>
<dbReference type="SUPFAM" id="SSF57802">
    <property type="entry name" value="Rubredoxin-like"/>
    <property type="match status" value="1"/>
</dbReference>
<evidence type="ECO:0000256" key="4">
    <source>
        <dbReference type="ARBA" id="ARBA00022982"/>
    </source>
</evidence>
<evidence type="ECO:0000256" key="5">
    <source>
        <dbReference type="ARBA" id="ARBA00023004"/>
    </source>
</evidence>
<dbReference type="Gene3D" id="1.20.1260.10">
    <property type="match status" value="1"/>
</dbReference>
<dbReference type="PANTHER" id="PTHR43865">
    <property type="entry name" value="RUBRERYTHRIN-RELATED"/>
    <property type="match status" value="1"/>
</dbReference>
<dbReference type="EMBL" id="DVNK01000050">
    <property type="protein sequence ID" value="HIU47198.1"/>
    <property type="molecule type" value="Genomic_DNA"/>
</dbReference>
<keyword evidence="4" id="KW-0249">Electron transport</keyword>
<protein>
    <submittedName>
        <fullName evidence="7">Rubrerythrin family protein</fullName>
    </submittedName>
</protein>
<comment type="caution">
    <text evidence="7">The sequence shown here is derived from an EMBL/GenBank/DDBJ whole genome shotgun (WGS) entry which is preliminary data.</text>
</comment>
<evidence type="ECO:0000313" key="8">
    <source>
        <dbReference type="Proteomes" id="UP000824123"/>
    </source>
</evidence>
<gene>
    <name evidence="7" type="ORF">IAC59_08055</name>
</gene>
<dbReference type="SUPFAM" id="SSF47240">
    <property type="entry name" value="Ferritin-like"/>
    <property type="match status" value="1"/>
</dbReference>
<sequence length="196" mass="22064">MDLRNTQTLINLARSFAGESQARNRYTIYLEQARADGLEAMARTIQLIADNELAHAREFMERIIAGVPVQPGNIMIDAGYPFELGTTTDNMFFAAAGENAESSRIYPEFAKVAQQEGFEPIAQLWNMISTVERGHDAAFTEMGNRLRDGSLYRRDRPLVWKCSNCGFERLGTEAWDTCPLCGYAQGWVELNLDARL</sequence>
<evidence type="ECO:0000259" key="6">
    <source>
        <dbReference type="PROSITE" id="PS50905"/>
    </source>
</evidence>
<dbReference type="GO" id="GO:0046872">
    <property type="term" value="F:metal ion binding"/>
    <property type="evidence" value="ECO:0007669"/>
    <property type="project" value="UniProtKB-KW"/>
</dbReference>
<dbReference type="Pfam" id="PF02915">
    <property type="entry name" value="Rubrerythrin"/>
    <property type="match status" value="1"/>
</dbReference>
<dbReference type="InterPro" id="IPR048574">
    <property type="entry name" value="RUBY_RBDX"/>
</dbReference>
<evidence type="ECO:0000256" key="3">
    <source>
        <dbReference type="ARBA" id="ARBA00022723"/>
    </source>
</evidence>
<reference evidence="7" key="2">
    <citation type="journal article" date="2021" name="PeerJ">
        <title>Extensive microbial diversity within the chicken gut microbiome revealed by metagenomics and culture.</title>
        <authorList>
            <person name="Gilroy R."/>
            <person name="Ravi A."/>
            <person name="Getino M."/>
            <person name="Pursley I."/>
            <person name="Horton D.L."/>
            <person name="Alikhan N.F."/>
            <person name="Baker D."/>
            <person name="Gharbi K."/>
            <person name="Hall N."/>
            <person name="Watson M."/>
            <person name="Adriaenssens E.M."/>
            <person name="Foster-Nyarko E."/>
            <person name="Jarju S."/>
            <person name="Secka A."/>
            <person name="Antonio M."/>
            <person name="Oren A."/>
            <person name="Chaudhuri R.R."/>
            <person name="La Ragione R."/>
            <person name="Hildebrand F."/>
            <person name="Pallen M.J."/>
        </authorList>
    </citation>
    <scope>NUCLEOTIDE SEQUENCE</scope>
    <source>
        <strain evidence="7">ChiSxjej2B14-8506</strain>
    </source>
</reference>
<dbReference type="PANTHER" id="PTHR43865:SF1">
    <property type="entry name" value="RUBRERYTHRIN-RELATED"/>
    <property type="match status" value="1"/>
</dbReference>
<keyword evidence="3" id="KW-0479">Metal-binding</keyword>
<evidence type="ECO:0000256" key="1">
    <source>
        <dbReference type="ARBA" id="ARBA00001965"/>
    </source>
</evidence>
<dbReference type="InterPro" id="IPR012347">
    <property type="entry name" value="Ferritin-like"/>
</dbReference>
<accession>A0A9D1S5H9</accession>
<dbReference type="AlphaFoldDB" id="A0A9D1S5H9"/>
<organism evidence="7 8">
    <name type="scientific">Candidatus Fimadaptatus faecigallinarum</name>
    <dbReference type="NCBI Taxonomy" id="2840814"/>
    <lineage>
        <taxon>Bacteria</taxon>
        <taxon>Bacillati</taxon>
        <taxon>Bacillota</taxon>
        <taxon>Clostridia</taxon>
        <taxon>Eubacteriales</taxon>
        <taxon>Candidatus Fimadaptatus</taxon>
    </lineage>
</organism>
<evidence type="ECO:0000313" key="7">
    <source>
        <dbReference type="EMBL" id="HIU47198.1"/>
    </source>
</evidence>
<proteinExistence type="predicted"/>
<dbReference type="InterPro" id="IPR052364">
    <property type="entry name" value="Rubrerythrin"/>
</dbReference>
<reference evidence="7" key="1">
    <citation type="submission" date="2020-10" db="EMBL/GenBank/DDBJ databases">
        <authorList>
            <person name="Gilroy R."/>
        </authorList>
    </citation>
    <scope>NUCLEOTIDE SEQUENCE</scope>
    <source>
        <strain evidence="7">ChiSxjej2B14-8506</strain>
    </source>
</reference>
<keyword evidence="2" id="KW-0813">Transport</keyword>
<dbReference type="InterPro" id="IPR009040">
    <property type="entry name" value="Ferritin-like_diiron"/>
</dbReference>
<name>A0A9D1S5H9_9FIRM</name>
<evidence type="ECO:0000256" key="2">
    <source>
        <dbReference type="ARBA" id="ARBA00022448"/>
    </source>
</evidence>
<dbReference type="GO" id="GO:0016491">
    <property type="term" value="F:oxidoreductase activity"/>
    <property type="evidence" value="ECO:0007669"/>
    <property type="project" value="InterPro"/>
</dbReference>
<dbReference type="CDD" id="cd01041">
    <property type="entry name" value="Rubrerythrin"/>
    <property type="match status" value="1"/>
</dbReference>
<dbReference type="InterPro" id="IPR003251">
    <property type="entry name" value="Rr_diiron-bd_dom"/>
</dbReference>
<feature type="domain" description="Ferritin-like diiron" evidence="6">
    <location>
        <begin position="2"/>
        <end position="150"/>
    </location>
</feature>
<keyword evidence="5" id="KW-0408">Iron</keyword>
<dbReference type="Proteomes" id="UP000824123">
    <property type="component" value="Unassembled WGS sequence"/>
</dbReference>
<comment type="cofactor">
    <cofactor evidence="1">
        <name>Fe(3+)</name>
        <dbReference type="ChEBI" id="CHEBI:29034"/>
    </cofactor>
</comment>
<dbReference type="InterPro" id="IPR009078">
    <property type="entry name" value="Ferritin-like_SF"/>
</dbReference>